<reference evidence="2" key="1">
    <citation type="submission" date="2023-03" db="EMBL/GenBank/DDBJ databases">
        <authorList>
            <person name="Julca I."/>
        </authorList>
    </citation>
    <scope>NUCLEOTIDE SEQUENCE</scope>
</reference>
<proteinExistence type="predicted"/>
<evidence type="ECO:0000256" key="1">
    <source>
        <dbReference type="SAM" id="MobiDB-lite"/>
    </source>
</evidence>
<name>A0AAV1DUT6_OLDCO</name>
<dbReference type="Proteomes" id="UP001161247">
    <property type="component" value="Chromosome 7"/>
</dbReference>
<feature type="non-terminal residue" evidence="2">
    <location>
        <position position="100"/>
    </location>
</feature>
<protein>
    <submittedName>
        <fullName evidence="2">OLC1v1011952C1</fullName>
    </submittedName>
</protein>
<organism evidence="2 3">
    <name type="scientific">Oldenlandia corymbosa var. corymbosa</name>
    <dbReference type="NCBI Taxonomy" id="529605"/>
    <lineage>
        <taxon>Eukaryota</taxon>
        <taxon>Viridiplantae</taxon>
        <taxon>Streptophyta</taxon>
        <taxon>Embryophyta</taxon>
        <taxon>Tracheophyta</taxon>
        <taxon>Spermatophyta</taxon>
        <taxon>Magnoliopsida</taxon>
        <taxon>eudicotyledons</taxon>
        <taxon>Gunneridae</taxon>
        <taxon>Pentapetalae</taxon>
        <taxon>asterids</taxon>
        <taxon>lamiids</taxon>
        <taxon>Gentianales</taxon>
        <taxon>Rubiaceae</taxon>
        <taxon>Rubioideae</taxon>
        <taxon>Spermacoceae</taxon>
        <taxon>Hedyotis-Oldenlandia complex</taxon>
        <taxon>Oldenlandia</taxon>
    </lineage>
</organism>
<sequence length="100" mass="11418">MGALRLCVSDMDRNRMKVTKDGRKESAEQENADLSRETIKQEIRWRLRLLCLNWKKMSNTSFTSLWNSGSSGTDPPGTPRSILRTQERAKCEGFGGRVKL</sequence>
<evidence type="ECO:0000313" key="2">
    <source>
        <dbReference type="EMBL" id="CAI9111668.1"/>
    </source>
</evidence>
<dbReference type="EMBL" id="OX459124">
    <property type="protein sequence ID" value="CAI9111668.1"/>
    <property type="molecule type" value="Genomic_DNA"/>
</dbReference>
<feature type="region of interest" description="Disordered" evidence="1">
    <location>
        <begin position="65"/>
        <end position="86"/>
    </location>
</feature>
<dbReference type="AlphaFoldDB" id="A0AAV1DUT6"/>
<feature type="non-terminal residue" evidence="2">
    <location>
        <position position="1"/>
    </location>
</feature>
<evidence type="ECO:0000313" key="3">
    <source>
        <dbReference type="Proteomes" id="UP001161247"/>
    </source>
</evidence>
<gene>
    <name evidence="2" type="ORF">OLC1_LOCUS19005</name>
</gene>
<keyword evidence="3" id="KW-1185">Reference proteome</keyword>
<accession>A0AAV1DUT6</accession>